<dbReference type="EC" id="4.1.99.3" evidence="4"/>
<evidence type="ECO:0000256" key="3">
    <source>
        <dbReference type="ARBA" id="ARBA00006409"/>
    </source>
</evidence>
<dbReference type="InterPro" id="IPR006050">
    <property type="entry name" value="DNA_photolyase_N"/>
</dbReference>
<comment type="catalytic activity">
    <reaction evidence="13">
        <text>cyclobutadipyrimidine (in DNA) = 2 pyrimidine residues (in DNA).</text>
        <dbReference type="EC" id="4.1.99.3"/>
    </reaction>
</comment>
<dbReference type="InterPro" id="IPR032673">
    <property type="entry name" value="DNA_photolyase_2_CS"/>
</dbReference>
<accession>E1JSC2</accession>
<evidence type="ECO:0000256" key="9">
    <source>
        <dbReference type="ARBA" id="ARBA00023125"/>
    </source>
</evidence>
<comment type="cofactor">
    <cofactor evidence="2">
        <name>FAD</name>
        <dbReference type="ChEBI" id="CHEBI:57692"/>
    </cofactor>
</comment>
<keyword evidence="7" id="KW-0227">DNA damage</keyword>
<dbReference type="Gene3D" id="1.10.579.10">
    <property type="entry name" value="DNA Cyclobutane Dipyrimidine Photolyase, subunit A, domain 3"/>
    <property type="match status" value="1"/>
</dbReference>
<dbReference type="GO" id="GO:0009650">
    <property type="term" value="P:UV protection"/>
    <property type="evidence" value="ECO:0007669"/>
    <property type="project" value="UniProtKB-ARBA"/>
</dbReference>
<dbReference type="PROSITE" id="PS01083">
    <property type="entry name" value="DNA_PHOTOLYASES_2_1"/>
    <property type="match status" value="1"/>
</dbReference>
<evidence type="ECO:0000256" key="6">
    <source>
        <dbReference type="ARBA" id="ARBA00022630"/>
    </source>
</evidence>
<evidence type="ECO:0000313" key="15">
    <source>
        <dbReference type="EMBL" id="EFL52891.1"/>
    </source>
</evidence>
<dbReference type="PROSITE" id="PS51645">
    <property type="entry name" value="PHR_CRY_ALPHA_BETA"/>
    <property type="match status" value="1"/>
</dbReference>
<reference evidence="15 16" key="1">
    <citation type="submission" date="2010-08" db="EMBL/GenBank/DDBJ databases">
        <title>The draft genome of Desulfovibrio fructosovorans JJ.</title>
        <authorList>
            <consortium name="US DOE Joint Genome Institute (JGI-PGF)"/>
            <person name="Lucas S."/>
            <person name="Copeland A."/>
            <person name="Lapidus A."/>
            <person name="Cheng J.-F."/>
            <person name="Bruce D."/>
            <person name="Goodwin L."/>
            <person name="Pitluck S."/>
            <person name="Land M.L."/>
            <person name="Hauser L."/>
            <person name="Chang Y.-J."/>
            <person name="Jeffries C."/>
            <person name="Wall J.D."/>
            <person name="Stahl D.A."/>
            <person name="Arkin A.P."/>
            <person name="Dehal P."/>
            <person name="Stolyar S.M."/>
            <person name="Hazen T.C."/>
            <person name="Woyke T.J."/>
        </authorList>
    </citation>
    <scope>NUCLEOTIDE SEQUENCE [LARGE SCALE GENOMIC DNA]</scope>
    <source>
        <strain evidence="15 16">JJ</strain>
    </source>
</reference>
<evidence type="ECO:0000313" key="16">
    <source>
        <dbReference type="Proteomes" id="UP000006250"/>
    </source>
</evidence>
<keyword evidence="6" id="KW-0285">Flavoprotein</keyword>
<dbReference type="PANTHER" id="PTHR10211:SF0">
    <property type="entry name" value="DEOXYRIBODIPYRIMIDINE PHOTO-LYASE"/>
    <property type="match status" value="1"/>
</dbReference>
<keyword evidence="8" id="KW-0274">FAD</keyword>
<dbReference type="Gene3D" id="1.25.40.80">
    <property type="match status" value="1"/>
</dbReference>
<dbReference type="GO" id="GO:0003677">
    <property type="term" value="F:DNA binding"/>
    <property type="evidence" value="ECO:0007669"/>
    <property type="project" value="UniProtKB-KW"/>
</dbReference>
<dbReference type="GO" id="GO:0000719">
    <property type="term" value="P:photoreactive repair"/>
    <property type="evidence" value="ECO:0007669"/>
    <property type="project" value="TreeGrafter"/>
</dbReference>
<evidence type="ECO:0000256" key="1">
    <source>
        <dbReference type="ARBA" id="ARBA00001932"/>
    </source>
</evidence>
<evidence type="ECO:0000259" key="14">
    <source>
        <dbReference type="PROSITE" id="PS51645"/>
    </source>
</evidence>
<dbReference type="FunFam" id="1.10.579.10:FF:000002">
    <property type="entry name" value="Deoxyribodipyrimidine photolyase"/>
    <property type="match status" value="1"/>
</dbReference>
<protein>
    <recommendedName>
        <fullName evidence="5">Deoxyribodipyrimidine photo-lyase</fullName>
        <ecNumber evidence="4">4.1.99.3</ecNumber>
    </recommendedName>
    <alternativeName>
        <fullName evidence="12">DNA photolyase</fullName>
    </alternativeName>
</protein>
<keyword evidence="16" id="KW-1185">Reference proteome</keyword>
<dbReference type="STRING" id="596151.DesfrDRAFT_0521"/>
<name>E1JSC2_SOLFR</name>
<evidence type="ECO:0000256" key="4">
    <source>
        <dbReference type="ARBA" id="ARBA00013149"/>
    </source>
</evidence>
<dbReference type="SUPFAM" id="SSF52425">
    <property type="entry name" value="Cryptochrome/photolyase, N-terminal domain"/>
    <property type="match status" value="1"/>
</dbReference>
<dbReference type="Pfam" id="PF00875">
    <property type="entry name" value="DNA_photolyase"/>
    <property type="match status" value="1"/>
</dbReference>
<dbReference type="RefSeq" id="WP_005990808.1">
    <property type="nucleotide sequence ID" value="NZ_AECZ01000002.1"/>
</dbReference>
<dbReference type="PANTHER" id="PTHR10211">
    <property type="entry name" value="DEOXYRIBODIPYRIMIDINE PHOTOLYASE"/>
    <property type="match status" value="1"/>
</dbReference>
<dbReference type="SUPFAM" id="SSF48173">
    <property type="entry name" value="Cryptochrome/photolyase FAD-binding domain"/>
    <property type="match status" value="1"/>
</dbReference>
<dbReference type="EMBL" id="AECZ01000002">
    <property type="protein sequence ID" value="EFL52891.1"/>
    <property type="molecule type" value="Genomic_DNA"/>
</dbReference>
<dbReference type="Gene3D" id="3.40.50.620">
    <property type="entry name" value="HUPs"/>
    <property type="match status" value="1"/>
</dbReference>
<dbReference type="InterPro" id="IPR036155">
    <property type="entry name" value="Crypto/Photolyase_N_sf"/>
</dbReference>
<dbReference type="FunFam" id="3.40.50.620:FF:000110">
    <property type="entry name" value="Deoxyribodipyrimidine photolyase"/>
    <property type="match status" value="1"/>
</dbReference>
<evidence type="ECO:0000256" key="7">
    <source>
        <dbReference type="ARBA" id="ARBA00022763"/>
    </source>
</evidence>
<comment type="caution">
    <text evidence="15">The sequence shown here is derived from an EMBL/GenBank/DDBJ whole genome shotgun (WGS) entry which is preliminary data.</text>
</comment>
<comment type="cofactor">
    <cofactor evidence="1">
        <name>(6R)-5,10-methylene-5,6,7,8-tetrahydrofolate</name>
        <dbReference type="ChEBI" id="CHEBI:15636"/>
    </cofactor>
</comment>
<dbReference type="InterPro" id="IPR052219">
    <property type="entry name" value="Photolyase_Class-2"/>
</dbReference>
<dbReference type="OrthoDB" id="9772484at2"/>
<dbReference type="eggNOG" id="COG0415">
    <property type="taxonomic scope" value="Bacteria"/>
</dbReference>
<keyword evidence="10" id="KW-0234">DNA repair</keyword>
<keyword evidence="11 15" id="KW-0456">Lyase</keyword>
<dbReference type="AlphaFoldDB" id="E1JSC2"/>
<sequence>MQVHPARIRSLAGPPPRSGSVVYWMSRDQRAADNWALLHAASLAGESGAPLVVVFALAPAYPGATRRQYAFMLAGLAETEAALRAHSIPLAVLTGEPGFTVPAFLHSVDAGVCVTDFDPLRVKRVWKAAVAVASPGALVEVDAHNVAPCFLASQKREYAAATLRPKIHRLLPEFLKPFPDLPTFPAANLDGFAPVDWRAAADFVQADPSVPPVTGIVPGSAAATQVLDDFLRDRLEGYAARRNDPNAGATSGLSPYFHFGQLAPQRAALATLEARSRAKEGADAFLEELVVRRELADNFCLYEPEYDSFEALPEWARKTLAAHAADSRPYLYDRETFAAATTHSALWNAAQRQLSREGRIHGYMRMYWAKKILEWSGSPREALETALFLNDRFALDGRDPNGVVGVLWSVGGLHDRPWANRPVYGQVRYMNERGCRRKFDVDAYVARYPEQAA</sequence>
<evidence type="ECO:0000256" key="2">
    <source>
        <dbReference type="ARBA" id="ARBA00001974"/>
    </source>
</evidence>
<evidence type="ECO:0000256" key="12">
    <source>
        <dbReference type="ARBA" id="ARBA00031671"/>
    </source>
</evidence>
<evidence type="ECO:0000256" key="13">
    <source>
        <dbReference type="ARBA" id="ARBA00033999"/>
    </source>
</evidence>
<gene>
    <name evidence="15" type="ORF">DesfrDRAFT_0521</name>
</gene>
<keyword evidence="9" id="KW-0238">DNA-binding</keyword>
<dbReference type="InterPro" id="IPR036134">
    <property type="entry name" value="Crypto/Photolyase_FAD-like_sf"/>
</dbReference>
<feature type="domain" description="Photolyase/cryptochrome alpha/beta" evidence="14">
    <location>
        <begin position="19"/>
        <end position="149"/>
    </location>
</feature>
<dbReference type="InterPro" id="IPR008148">
    <property type="entry name" value="DNA_photolyase_2"/>
</dbReference>
<comment type="similarity">
    <text evidence="3">Belongs to the DNA photolyase class-2 family.</text>
</comment>
<evidence type="ECO:0000256" key="11">
    <source>
        <dbReference type="ARBA" id="ARBA00023239"/>
    </source>
</evidence>
<dbReference type="GO" id="GO:0003904">
    <property type="term" value="F:deoxyribodipyrimidine photo-lyase activity"/>
    <property type="evidence" value="ECO:0007669"/>
    <property type="project" value="UniProtKB-EC"/>
</dbReference>
<dbReference type="NCBIfam" id="TIGR00591">
    <property type="entry name" value="phr2"/>
    <property type="match status" value="1"/>
</dbReference>
<dbReference type="FunFam" id="1.25.40.80:FF:000004">
    <property type="entry name" value="Deoxyribodipyrimidine photolyase"/>
    <property type="match status" value="1"/>
</dbReference>
<evidence type="ECO:0000256" key="8">
    <source>
        <dbReference type="ARBA" id="ARBA00022827"/>
    </source>
</evidence>
<dbReference type="Proteomes" id="UP000006250">
    <property type="component" value="Unassembled WGS sequence"/>
</dbReference>
<proteinExistence type="inferred from homology"/>
<evidence type="ECO:0000256" key="10">
    <source>
        <dbReference type="ARBA" id="ARBA00023204"/>
    </source>
</evidence>
<dbReference type="InterPro" id="IPR014729">
    <property type="entry name" value="Rossmann-like_a/b/a_fold"/>
</dbReference>
<organism evidence="15 16">
    <name type="scientific">Solidesulfovibrio fructosivorans JJ]</name>
    <dbReference type="NCBI Taxonomy" id="596151"/>
    <lineage>
        <taxon>Bacteria</taxon>
        <taxon>Pseudomonadati</taxon>
        <taxon>Thermodesulfobacteriota</taxon>
        <taxon>Desulfovibrionia</taxon>
        <taxon>Desulfovibrionales</taxon>
        <taxon>Desulfovibrionaceae</taxon>
        <taxon>Solidesulfovibrio</taxon>
    </lineage>
</organism>
<evidence type="ECO:0000256" key="5">
    <source>
        <dbReference type="ARBA" id="ARBA00014046"/>
    </source>
</evidence>